<organism evidence="2 3">
    <name type="scientific">Lithocarpus litseifolius</name>
    <dbReference type="NCBI Taxonomy" id="425828"/>
    <lineage>
        <taxon>Eukaryota</taxon>
        <taxon>Viridiplantae</taxon>
        <taxon>Streptophyta</taxon>
        <taxon>Embryophyta</taxon>
        <taxon>Tracheophyta</taxon>
        <taxon>Spermatophyta</taxon>
        <taxon>Magnoliopsida</taxon>
        <taxon>eudicotyledons</taxon>
        <taxon>Gunneridae</taxon>
        <taxon>Pentapetalae</taxon>
        <taxon>rosids</taxon>
        <taxon>fabids</taxon>
        <taxon>Fagales</taxon>
        <taxon>Fagaceae</taxon>
        <taxon>Lithocarpus</taxon>
    </lineage>
</organism>
<dbReference type="Proteomes" id="UP001459277">
    <property type="component" value="Unassembled WGS sequence"/>
</dbReference>
<keyword evidence="3" id="KW-1185">Reference proteome</keyword>
<dbReference type="EMBL" id="JAZDWU010000011">
    <property type="protein sequence ID" value="KAK9986113.1"/>
    <property type="molecule type" value="Genomic_DNA"/>
</dbReference>
<feature type="domain" description="Reverse transcriptase zinc-binding" evidence="1">
    <location>
        <begin position="74"/>
        <end position="141"/>
    </location>
</feature>
<evidence type="ECO:0000259" key="1">
    <source>
        <dbReference type="Pfam" id="PF13966"/>
    </source>
</evidence>
<name>A0AAW2BL11_9ROSI</name>
<proteinExistence type="predicted"/>
<dbReference type="AlphaFoldDB" id="A0AAW2BL11"/>
<comment type="caution">
    <text evidence="2">The sequence shown here is derived from an EMBL/GenBank/DDBJ whole genome shotgun (WGS) entry which is preliminary data.</text>
</comment>
<sequence>MSISWLHSPIFASQNNRQSSAKRRWETRTPPRREEIPFNLFVTAAFRIKEDNPSAQNRKRYGNKGSPCLMPRVGVMKPIWKLNVPPKVRNFVWRACNDILPTRANLFRKKVCTDPLCAICGQTDETVGHVLWGCPMARNVWAMTHGRLQKSGAVVQNFYHLARQLEDRLTGKDMETWATVAWSIWNARNKFCFEEKQSQPIDILQAATTLMQDYQRWNGHLAEPS</sequence>
<evidence type="ECO:0000313" key="3">
    <source>
        <dbReference type="Proteomes" id="UP001459277"/>
    </source>
</evidence>
<dbReference type="InterPro" id="IPR026960">
    <property type="entry name" value="RVT-Znf"/>
</dbReference>
<reference evidence="2 3" key="1">
    <citation type="submission" date="2024-01" db="EMBL/GenBank/DDBJ databases">
        <title>A telomere-to-telomere, gap-free genome of sweet tea (Lithocarpus litseifolius).</title>
        <authorList>
            <person name="Zhou J."/>
        </authorList>
    </citation>
    <scope>NUCLEOTIDE SEQUENCE [LARGE SCALE GENOMIC DNA]</scope>
    <source>
        <strain evidence="2">Zhou-2022a</strain>
        <tissue evidence="2">Leaf</tissue>
    </source>
</reference>
<evidence type="ECO:0000313" key="2">
    <source>
        <dbReference type="EMBL" id="KAK9986113.1"/>
    </source>
</evidence>
<gene>
    <name evidence="2" type="ORF">SO802_031064</name>
</gene>
<accession>A0AAW2BL11</accession>
<dbReference type="Pfam" id="PF13966">
    <property type="entry name" value="zf-RVT"/>
    <property type="match status" value="1"/>
</dbReference>
<protein>
    <recommendedName>
        <fullName evidence="1">Reverse transcriptase zinc-binding domain-containing protein</fullName>
    </recommendedName>
</protein>